<dbReference type="VEuPathDB" id="FungiDB:SCODWIG_02642"/>
<keyword evidence="10" id="KW-1185">Reference proteome</keyword>
<proteinExistence type="predicted"/>
<dbReference type="SUPFAM" id="SSF48366">
    <property type="entry name" value="Ras GEF"/>
    <property type="match status" value="1"/>
</dbReference>
<dbReference type="EMBL" id="UFAJ01000485">
    <property type="protein sequence ID" value="SSD60881.1"/>
    <property type="molecule type" value="Genomic_DNA"/>
</dbReference>
<protein>
    <recommendedName>
        <fullName evidence="11">Bud site selection protein 5</fullName>
    </recommendedName>
</protein>
<dbReference type="Pfam" id="PF00617">
    <property type="entry name" value="RasGEF"/>
    <property type="match status" value="1"/>
</dbReference>
<dbReference type="InterPro" id="IPR036964">
    <property type="entry name" value="RASGEF_cat_dom_sf"/>
</dbReference>
<feature type="domain" description="SH3" evidence="6">
    <location>
        <begin position="322"/>
        <end position="390"/>
    </location>
</feature>
<feature type="compositionally biased region" description="Low complexity" evidence="5">
    <location>
        <begin position="66"/>
        <end position="87"/>
    </location>
</feature>
<dbReference type="InterPro" id="IPR001895">
    <property type="entry name" value="RASGEF_cat_dom"/>
</dbReference>
<dbReference type="PROSITE" id="PS50002">
    <property type="entry name" value="SH3"/>
    <property type="match status" value="1"/>
</dbReference>
<dbReference type="PANTHER" id="PTHR23113:SF354">
    <property type="entry name" value="BUD SITE SELECTION PROTEIN 5"/>
    <property type="match status" value="1"/>
</dbReference>
<name>A0A376B8E2_9ASCO</name>
<dbReference type="GO" id="GO:0007265">
    <property type="term" value="P:Ras protein signal transduction"/>
    <property type="evidence" value="ECO:0007669"/>
    <property type="project" value="TreeGrafter"/>
</dbReference>
<feature type="region of interest" description="Disordered" evidence="5">
    <location>
        <begin position="804"/>
        <end position="824"/>
    </location>
</feature>
<feature type="region of interest" description="Disordered" evidence="5">
    <location>
        <begin position="144"/>
        <end position="181"/>
    </location>
</feature>
<dbReference type="GO" id="GO:0005085">
    <property type="term" value="F:guanyl-nucleotide exchange factor activity"/>
    <property type="evidence" value="ECO:0007669"/>
    <property type="project" value="UniProtKB-KW"/>
</dbReference>
<dbReference type="InterPro" id="IPR008937">
    <property type="entry name" value="Ras-like_GEF"/>
</dbReference>
<feature type="region of interest" description="Disordered" evidence="5">
    <location>
        <begin position="245"/>
        <end position="268"/>
    </location>
</feature>
<evidence type="ECO:0000313" key="9">
    <source>
        <dbReference type="EMBL" id="SSD60881.1"/>
    </source>
</evidence>
<feature type="compositionally biased region" description="Polar residues" evidence="5">
    <location>
        <begin position="144"/>
        <end position="179"/>
    </location>
</feature>
<feature type="region of interest" description="Disordered" evidence="5">
    <location>
        <begin position="1109"/>
        <end position="1137"/>
    </location>
</feature>
<dbReference type="Gene3D" id="2.30.30.40">
    <property type="entry name" value="SH3 Domains"/>
    <property type="match status" value="1"/>
</dbReference>
<evidence type="ECO:0000256" key="5">
    <source>
        <dbReference type="SAM" id="MobiDB-lite"/>
    </source>
</evidence>
<dbReference type="OrthoDB" id="546434at2759"/>
<feature type="region of interest" description="Disordered" evidence="5">
    <location>
        <begin position="63"/>
        <end position="89"/>
    </location>
</feature>
<dbReference type="InterPro" id="IPR036028">
    <property type="entry name" value="SH3-like_dom_sf"/>
</dbReference>
<evidence type="ECO:0008006" key="11">
    <source>
        <dbReference type="Google" id="ProtNLM"/>
    </source>
</evidence>
<dbReference type="PROSITE" id="PS50212">
    <property type="entry name" value="RASGEF_NTER"/>
    <property type="match status" value="1"/>
</dbReference>
<evidence type="ECO:0000313" key="10">
    <source>
        <dbReference type="Proteomes" id="UP000262825"/>
    </source>
</evidence>
<evidence type="ECO:0000256" key="3">
    <source>
        <dbReference type="PROSITE-ProRule" id="PRU00168"/>
    </source>
</evidence>
<evidence type="ECO:0000259" key="6">
    <source>
        <dbReference type="PROSITE" id="PS50002"/>
    </source>
</evidence>
<dbReference type="SMART" id="SM00147">
    <property type="entry name" value="RasGEF"/>
    <property type="match status" value="1"/>
</dbReference>
<organism evidence="9 10">
    <name type="scientific">Saccharomycodes ludwigii</name>
    <dbReference type="NCBI Taxonomy" id="36035"/>
    <lineage>
        <taxon>Eukaryota</taxon>
        <taxon>Fungi</taxon>
        <taxon>Dikarya</taxon>
        <taxon>Ascomycota</taxon>
        <taxon>Saccharomycotina</taxon>
        <taxon>Saccharomycetes</taxon>
        <taxon>Saccharomycodales</taxon>
        <taxon>Saccharomycodaceae</taxon>
        <taxon>Saccharomycodes</taxon>
    </lineage>
</organism>
<dbReference type="PROSITE" id="PS50009">
    <property type="entry name" value="RASGEF_CAT"/>
    <property type="match status" value="1"/>
</dbReference>
<accession>A0A376B8E2</accession>
<dbReference type="PANTHER" id="PTHR23113">
    <property type="entry name" value="GUANINE NUCLEOTIDE EXCHANGE FACTOR"/>
    <property type="match status" value="1"/>
</dbReference>
<dbReference type="Gene3D" id="1.10.840.10">
    <property type="entry name" value="Ras guanine-nucleotide exchange factors catalytic domain"/>
    <property type="match status" value="1"/>
</dbReference>
<evidence type="ECO:0000259" key="8">
    <source>
        <dbReference type="PROSITE" id="PS50212"/>
    </source>
</evidence>
<dbReference type="SUPFAM" id="SSF50044">
    <property type="entry name" value="SH3-domain"/>
    <property type="match status" value="1"/>
</dbReference>
<dbReference type="InterPro" id="IPR001452">
    <property type="entry name" value="SH3_domain"/>
</dbReference>
<gene>
    <name evidence="9" type="ORF">SCODWIG_02642</name>
</gene>
<reference evidence="10" key="1">
    <citation type="submission" date="2018-06" db="EMBL/GenBank/DDBJ databases">
        <authorList>
            <person name="Guldener U."/>
        </authorList>
    </citation>
    <scope>NUCLEOTIDE SEQUENCE [LARGE SCALE GENOMIC DNA]</scope>
    <source>
        <strain evidence="10">UTAD17</strain>
    </source>
</reference>
<dbReference type="InterPro" id="IPR000651">
    <property type="entry name" value="Ras-like_Gua-exchang_fac_N"/>
</dbReference>
<dbReference type="CDD" id="cd06224">
    <property type="entry name" value="REM"/>
    <property type="match status" value="1"/>
</dbReference>
<evidence type="ECO:0000256" key="1">
    <source>
        <dbReference type="ARBA" id="ARBA00022443"/>
    </source>
</evidence>
<evidence type="ECO:0000259" key="7">
    <source>
        <dbReference type="PROSITE" id="PS50009"/>
    </source>
</evidence>
<keyword evidence="2 3" id="KW-0344">Guanine-nucleotide releasing factor</keyword>
<sequence length="1563" mass="177382">MSSQFDHTIYSSSSTSSDISFQTARSTYFSIEKEENENENQNPLQKNQSSFLFNTVLEGRQKSDLTSFSKDTTTPTSTATSPNIPTSKDIMTPILNQSNQFTVDENGNQFFDEDKTPLVNQYISSSISPADVTSEDYTVNQSKNYTENENYRSSPVSTNPTNHLNNTHDVNSNQNSDLNNGHKDALDYEKAPKTFMINENPKTASMYPFIDEEKDLLFKENSTKTTNEGVDSHNGTFLVSKNKISKNNAHDNNSNEWSPPLATENTSKGDTIDSSNFLLNSSNDTEYNNEIFSNANKLVTETPTRKSSVMKNTDLQIEEENYSYLFIVATHSFDKESLDNEEDRHICLSFEKDDVAFVHAVDESGWGEVTLIKNNENGWVPFNYFTDVVKYNSDSNKNRNSTLSDLQIKITSREPMDRLLSECGKFLLYPYGKPVTETINNGISSNHDEDTASKTFNIQDINNIRDGVKILLEKTGSISRSNDLVRTKPLLRKTRKRLLATWYSLMVKADSYKNTTDREKINLLLTIVYKIVKRAFLFYDVWAIEKQSFENEKKLKILNTANATPEEKIKAINNKPRNSVMLPTEIKYLDSPPMTSQRLADVSFYLIRYLSLILGRMDMIENNTAGCEILEYLVHQIILLLRELLYISKSCSSMITVKYNSSYDNMLDHTLDPLLSLVSELVSAVKVFVTKTLHHASPTIQNTGDMNETQRRILVLSANTVGSGPFLHTEDGSNFIKIVSQMTKLIDTAIRSCDHYLRLLGDFQLGSDRSYPDFDASGITPQKFIKICSTSLLKDISGRSWIHQNTSTVPSGGDSRNTTYSSKTETPLNNVLTRDSTYVTNNSQKRYSRNLTRFSAIRTNGDQKDYGNAICLTAEGTQFLYDFELSESNNLAGATPSRKSFSRSSIFEPFKIDEPFSQQLLLEEEEDKDEINNTELMNNETLLDTDEKTIIGASFRALVYHLTNELNKPTEFFVSVFLMNFKSFATSSDFMSELVARFDVDNRFPNNEFNSPRGNFPSMASIIKSRRRLVLKIMKIWMQSYWDYANDFNIIPVIINFLNESAILYLPAETRVLIIIASKLISISPKNESIIAKNNLQLVPRNIKYSGNTNNNNVSSGSSGSSTSTSTSNDNAAKNSTSYPTLFGNDFDNEIDERIIKNYELTKIPGPHTNSVLLSGTFPSGLLSFALLSKQNIHTLEKSVANYRECIGISSQTSDNFAENLDEMISMWYTLLVNVDHTAKNLGKDLALNMNDFNICELNPLEVAKQLTLIETRLFVSITPNEFLNENFLPHRFEKGLSSNIRKLLAFTNSLSNYVIESIVGLSVSAEKKAERIKQWMRISLSCLYFKNFNSLASIIIALQSHVISRLYVVWENLDTDDMELFEYLAQIIHPHNNYNIYRRKLQELITRSKKGADLASSTKGGASKLIIPFFNLYLQDLTFIYDGNSNYRNQEGFRLHRLINFDKYIKVTKVIGSVQQLQHLANAIVSESIISTTNSPEVYGKRNSVFSFHSVGNGINKSSDKSIRSLPLLQEFILDELWRVHLLYTEDPDRGYNMSIQFLPRD</sequence>
<dbReference type="InterPro" id="IPR023578">
    <property type="entry name" value="Ras_GEF_dom_sf"/>
</dbReference>
<evidence type="ECO:0000256" key="4">
    <source>
        <dbReference type="PROSITE-ProRule" id="PRU00192"/>
    </source>
</evidence>
<dbReference type="Proteomes" id="UP000262825">
    <property type="component" value="Unassembled WGS sequence"/>
</dbReference>
<dbReference type="Gene3D" id="1.20.870.10">
    <property type="entry name" value="Son of sevenless (SoS) protein Chain: S domain 1"/>
    <property type="match status" value="1"/>
</dbReference>
<keyword evidence="1 4" id="KW-0728">SH3 domain</keyword>
<dbReference type="Pfam" id="PF00618">
    <property type="entry name" value="RasGEF_N"/>
    <property type="match status" value="1"/>
</dbReference>
<feature type="domain" description="N-terminal Ras-GEF" evidence="8">
    <location>
        <begin position="946"/>
        <end position="1088"/>
    </location>
</feature>
<dbReference type="GO" id="GO:0005886">
    <property type="term" value="C:plasma membrane"/>
    <property type="evidence" value="ECO:0007669"/>
    <property type="project" value="TreeGrafter"/>
</dbReference>
<feature type="domain" description="Ras-GEF" evidence="7">
    <location>
        <begin position="1259"/>
        <end position="1512"/>
    </location>
</feature>
<dbReference type="SMART" id="SM00229">
    <property type="entry name" value="RasGEFN"/>
    <property type="match status" value="1"/>
</dbReference>
<evidence type="ECO:0000256" key="2">
    <source>
        <dbReference type="ARBA" id="ARBA00022658"/>
    </source>
</evidence>